<sequence>MAMDYESGAALNGATGMGGYAIASAQATRAQLKPIFPSATIGITPMIGQNDVRDEIFSLQDANQLLKFAQANSWISLLSVLVNQL</sequence>
<dbReference type="EMBL" id="JAFCIX010000030">
    <property type="protein sequence ID" value="KAH6600643.1"/>
    <property type="molecule type" value="Genomic_DNA"/>
</dbReference>
<dbReference type="Gene3D" id="3.20.20.80">
    <property type="entry name" value="Glycosidases"/>
    <property type="match status" value="1"/>
</dbReference>
<accession>A0ABQ8FM66</accession>
<reference evidence="1 2" key="1">
    <citation type="submission" date="2021-02" db="EMBL/GenBank/DDBJ databases">
        <title>Variation within the Batrachochytrium salamandrivorans European outbreak.</title>
        <authorList>
            <person name="Kelly M."/>
            <person name="Pasmans F."/>
            <person name="Shea T.P."/>
            <person name="Munoz J.F."/>
            <person name="Carranza S."/>
            <person name="Cuomo C.A."/>
            <person name="Martel A."/>
        </authorList>
    </citation>
    <scope>NUCLEOTIDE SEQUENCE [LARGE SCALE GENOMIC DNA]</scope>
    <source>
        <strain evidence="1 2">AMFP18/2</strain>
    </source>
</reference>
<evidence type="ECO:0000313" key="2">
    <source>
        <dbReference type="Proteomes" id="UP001648503"/>
    </source>
</evidence>
<protein>
    <submittedName>
        <fullName evidence="1">Uncharacterized protein</fullName>
    </submittedName>
</protein>
<dbReference type="PANTHER" id="PTHR42976">
    <property type="entry name" value="BIFUNCTIONAL CHITINASE/LYSOZYME-RELATED"/>
    <property type="match status" value="1"/>
</dbReference>
<proteinExistence type="predicted"/>
<organism evidence="1 2">
    <name type="scientific">Batrachochytrium salamandrivorans</name>
    <dbReference type="NCBI Taxonomy" id="1357716"/>
    <lineage>
        <taxon>Eukaryota</taxon>
        <taxon>Fungi</taxon>
        <taxon>Fungi incertae sedis</taxon>
        <taxon>Chytridiomycota</taxon>
        <taxon>Chytridiomycota incertae sedis</taxon>
        <taxon>Chytridiomycetes</taxon>
        <taxon>Rhizophydiales</taxon>
        <taxon>Rhizophydiales incertae sedis</taxon>
        <taxon>Batrachochytrium</taxon>
    </lineage>
</organism>
<dbReference type="Proteomes" id="UP001648503">
    <property type="component" value="Unassembled WGS sequence"/>
</dbReference>
<evidence type="ECO:0000313" key="1">
    <source>
        <dbReference type="EMBL" id="KAH6600643.1"/>
    </source>
</evidence>
<keyword evidence="2" id="KW-1185">Reference proteome</keyword>
<comment type="caution">
    <text evidence="1">The sequence shown here is derived from an EMBL/GenBank/DDBJ whole genome shotgun (WGS) entry which is preliminary data.</text>
</comment>
<name>A0ABQ8FM66_9FUNG</name>
<gene>
    <name evidence="1" type="ORF">BASA50_002210</name>
</gene>
<dbReference type="InterPro" id="IPR052750">
    <property type="entry name" value="GH18_Chitinase"/>
</dbReference>
<dbReference type="PANTHER" id="PTHR42976:SF1">
    <property type="entry name" value="GH18 DOMAIN-CONTAINING PROTEIN-RELATED"/>
    <property type="match status" value="1"/>
</dbReference>